<dbReference type="GO" id="GO:0042594">
    <property type="term" value="P:response to starvation"/>
    <property type="evidence" value="ECO:0007669"/>
    <property type="project" value="UniProtKB-ARBA"/>
</dbReference>
<feature type="compositionally biased region" description="Gly residues" evidence="10">
    <location>
        <begin position="65"/>
        <end position="74"/>
    </location>
</feature>
<evidence type="ECO:0000256" key="7">
    <source>
        <dbReference type="ARBA" id="ARBA00056447"/>
    </source>
</evidence>
<keyword evidence="9" id="KW-0175">Coiled coil</keyword>
<reference evidence="12" key="1">
    <citation type="submission" date="2018-08" db="EMBL/GenBank/DDBJ databases">
        <authorList>
            <person name="Rossello M."/>
        </authorList>
    </citation>
    <scope>NUCLEOTIDE SEQUENCE [LARGE SCALE GENOMIC DNA]</scope>
    <source>
        <strain evidence="12">cv. Chinese Spring</strain>
    </source>
</reference>
<dbReference type="SMR" id="A0A3B6RP67"/>
<dbReference type="Gene3D" id="4.10.280.10">
    <property type="entry name" value="Helix-loop-helix DNA-binding domain"/>
    <property type="match status" value="1"/>
</dbReference>
<dbReference type="InterPro" id="IPR036638">
    <property type="entry name" value="HLH_DNA-bd_sf"/>
</dbReference>
<name>A0A3B6RP67_WHEAT</name>
<feature type="region of interest" description="Disordered" evidence="10">
    <location>
        <begin position="56"/>
        <end position="85"/>
    </location>
</feature>
<dbReference type="AlphaFoldDB" id="A0A3B6RP67"/>
<dbReference type="PANTHER" id="PTHR13935">
    <property type="entry name" value="ACHAETE-SCUTE TRANSCRIPTION FACTOR-RELATED"/>
    <property type="match status" value="1"/>
</dbReference>
<evidence type="ECO:0000256" key="1">
    <source>
        <dbReference type="ARBA" id="ARBA00005510"/>
    </source>
</evidence>
<dbReference type="FunFam" id="4.10.280.10:FF:000074">
    <property type="entry name" value="Transcription factor ORG2"/>
    <property type="match status" value="1"/>
</dbReference>
<dbReference type="Pfam" id="PF00010">
    <property type="entry name" value="HLH"/>
    <property type="match status" value="1"/>
</dbReference>
<dbReference type="Proteomes" id="UP000019116">
    <property type="component" value="Chromosome 7A"/>
</dbReference>
<feature type="domain" description="BHLH" evidence="11">
    <location>
        <begin position="77"/>
        <end position="129"/>
    </location>
</feature>
<dbReference type="GO" id="GO:0009873">
    <property type="term" value="P:ethylene-activated signaling pathway"/>
    <property type="evidence" value="ECO:0007669"/>
    <property type="project" value="UniProtKB-KW"/>
</dbReference>
<evidence type="ECO:0000313" key="12">
    <source>
        <dbReference type="EnsemblPlants" id="TraesCS7A02G421000.1"/>
    </source>
</evidence>
<dbReference type="GO" id="GO:0000981">
    <property type="term" value="F:DNA-binding transcription factor activity, RNA polymerase II-specific"/>
    <property type="evidence" value="ECO:0000318"/>
    <property type="project" value="GO_Central"/>
</dbReference>
<protein>
    <recommendedName>
        <fullName evidence="8">Protein IRON-RELATED TRANSCRIPTION FACTOR 2</fullName>
    </recommendedName>
</protein>
<dbReference type="OrthoDB" id="6106870at2759"/>
<dbReference type="Gramene" id="TraesKAR7A01G0389940.2">
    <property type="protein sequence ID" value="cds.TraesKAR7A01G0389940.2"/>
    <property type="gene ID" value="TraesKAR7A01G0389940"/>
</dbReference>
<dbReference type="SUPFAM" id="SSF47459">
    <property type="entry name" value="HLH, helix-loop-helix DNA-binding domain"/>
    <property type="match status" value="1"/>
</dbReference>
<dbReference type="GO" id="GO:0006357">
    <property type="term" value="P:regulation of transcription by RNA polymerase II"/>
    <property type="evidence" value="ECO:0000318"/>
    <property type="project" value="GO_Central"/>
</dbReference>
<keyword evidence="13" id="KW-1185">Reference proteome</keyword>
<proteinExistence type="inferred from homology"/>
<evidence type="ECO:0000256" key="4">
    <source>
        <dbReference type="ARBA" id="ARBA00023125"/>
    </source>
</evidence>
<dbReference type="GO" id="GO:0000977">
    <property type="term" value="F:RNA polymerase II transcription regulatory region sequence-specific DNA binding"/>
    <property type="evidence" value="ECO:0000318"/>
    <property type="project" value="GO_Central"/>
</dbReference>
<dbReference type="PaxDb" id="4565-Traes_7AL_AF1593775.1"/>
<dbReference type="CDD" id="cd18914">
    <property type="entry name" value="bHLH_AtORG2_like"/>
    <property type="match status" value="1"/>
</dbReference>
<keyword evidence="3" id="KW-0805">Transcription regulation</keyword>
<dbReference type="Gramene" id="TraesCS7A02G421000.1">
    <property type="protein sequence ID" value="TraesCS7A02G421000.1"/>
    <property type="gene ID" value="TraesCS7A02G421000"/>
</dbReference>
<dbReference type="InterPro" id="IPR011598">
    <property type="entry name" value="bHLH_dom"/>
</dbReference>
<dbReference type="GO" id="GO:0090575">
    <property type="term" value="C:RNA polymerase II transcription regulator complex"/>
    <property type="evidence" value="ECO:0000318"/>
    <property type="project" value="GO_Central"/>
</dbReference>
<keyword evidence="5" id="KW-0804">Transcription</keyword>
<organism evidence="12">
    <name type="scientific">Triticum aestivum</name>
    <name type="common">Wheat</name>
    <dbReference type="NCBI Taxonomy" id="4565"/>
    <lineage>
        <taxon>Eukaryota</taxon>
        <taxon>Viridiplantae</taxon>
        <taxon>Streptophyta</taxon>
        <taxon>Embryophyta</taxon>
        <taxon>Tracheophyta</taxon>
        <taxon>Spermatophyta</taxon>
        <taxon>Magnoliopsida</taxon>
        <taxon>Liliopsida</taxon>
        <taxon>Poales</taxon>
        <taxon>Poaceae</taxon>
        <taxon>BOP clade</taxon>
        <taxon>Pooideae</taxon>
        <taxon>Triticodae</taxon>
        <taxon>Triticeae</taxon>
        <taxon>Triticinae</taxon>
        <taxon>Triticum</taxon>
    </lineage>
</organism>
<evidence type="ECO:0000256" key="10">
    <source>
        <dbReference type="SAM" id="MobiDB-lite"/>
    </source>
</evidence>
<evidence type="ECO:0000259" key="11">
    <source>
        <dbReference type="PROSITE" id="PS50888"/>
    </source>
</evidence>
<keyword evidence="6" id="KW-0539">Nucleus</keyword>
<evidence type="ECO:0000256" key="5">
    <source>
        <dbReference type="ARBA" id="ARBA00023163"/>
    </source>
</evidence>
<dbReference type="Gramene" id="TraesCLE_scaffold_009059_01G000100.1">
    <property type="protein sequence ID" value="TraesCLE_scaffold_009059_01G000100.1"/>
    <property type="gene ID" value="TraesCLE_scaffold_009059_01G000100"/>
</dbReference>
<evidence type="ECO:0000256" key="6">
    <source>
        <dbReference type="ARBA" id="ARBA00023242"/>
    </source>
</evidence>
<evidence type="ECO:0000256" key="3">
    <source>
        <dbReference type="ARBA" id="ARBA00023015"/>
    </source>
</evidence>
<evidence type="ECO:0000313" key="13">
    <source>
        <dbReference type="Proteomes" id="UP000019116"/>
    </source>
</evidence>
<comment type="similarity">
    <text evidence="1">Belongs to the bHLH protein family.</text>
</comment>
<evidence type="ECO:0000256" key="8">
    <source>
        <dbReference type="ARBA" id="ARBA00074844"/>
    </source>
</evidence>
<evidence type="ECO:0000256" key="2">
    <source>
        <dbReference type="ARBA" id="ARBA00022745"/>
    </source>
</evidence>
<keyword evidence="4" id="KW-0238">DNA-binding</keyword>
<comment type="function">
    <text evidence="7">Transcription activator that binds to the DNA motif 5'-CACGTGG-3' in the promoter of iron (Fe) deficiency-inducible genes as well as of genes involved in iron homeostasis, thus contributing to basal tolerance to iron deficiency, iron uptake from soil and iron transport, particularly during seed maturation and germination. Promotes the accumulation of mugineic acid family phytosiderophores (MAs). Required for ethylene-mediated signaling during iron deficiency responses. Improves growth and yield, especially in calcareous soil with low iron availability. Promotes iron concentration in shoots and grain.</text>
</comment>
<dbReference type="InterPro" id="IPR015660">
    <property type="entry name" value="MASH1/Ascl1a-like"/>
</dbReference>
<dbReference type="GO" id="GO:0046983">
    <property type="term" value="F:protein dimerization activity"/>
    <property type="evidence" value="ECO:0007669"/>
    <property type="project" value="InterPro"/>
</dbReference>
<feature type="coiled-coil region" evidence="9">
    <location>
        <begin position="126"/>
        <end position="158"/>
    </location>
</feature>
<dbReference type="EnsemblPlants" id="TraesCS7A02G421000.1">
    <property type="protein sequence ID" value="TraesCS7A02G421000.1"/>
    <property type="gene ID" value="TraesCS7A02G421000"/>
</dbReference>
<sequence length="254" mass="28437">MDLQQVMEHQQFDDAVPSSMIWPLEADNGFTDELLSLQLPDLDLDFDIHEFSGPATAPAKAASSGGSGLVGSGSGSHKKLSHNAYERDRRTQLNQLYSTLRSLIPNADHTKKLSIPTTVCQVLDYIPELQKQVEDLEKKKQELTRAKCRERLQRVKDNTGRIVSATPLDGNEIMVQVSLLSNMAASLPLSKCINVFENEGLHLISSSTFSTEVNRTFYSFHFEGKQTINKEYCPAFFCHELEKAFKEKVGPCLE</sequence>
<keyword evidence="2" id="KW-0936">Ethylene signaling pathway</keyword>
<accession>A0A3B6RP67</accession>
<dbReference type="SMART" id="SM00353">
    <property type="entry name" value="HLH"/>
    <property type="match status" value="1"/>
</dbReference>
<dbReference type="PROSITE" id="PS50888">
    <property type="entry name" value="BHLH"/>
    <property type="match status" value="1"/>
</dbReference>
<dbReference type="PANTHER" id="PTHR13935:SF160">
    <property type="entry name" value="BHLH DOMAIN-CONTAINING PROTEIN"/>
    <property type="match status" value="1"/>
</dbReference>
<reference evidence="12" key="2">
    <citation type="submission" date="2018-10" db="UniProtKB">
        <authorList>
            <consortium name="EnsemblPlants"/>
        </authorList>
    </citation>
    <scope>IDENTIFICATION</scope>
</reference>
<dbReference type="Gramene" id="TraesCS7A03G1020000.2">
    <property type="protein sequence ID" value="TraesCS7A03G1020000.2.CDS"/>
    <property type="gene ID" value="TraesCS7A03G1020000"/>
</dbReference>
<dbReference type="Gramene" id="TraesWEE_scaffold_080890_01G000100.1">
    <property type="protein sequence ID" value="TraesWEE_scaffold_080890_01G000100.1"/>
    <property type="gene ID" value="TraesWEE_scaffold_080890_01G000100"/>
</dbReference>
<evidence type="ECO:0000256" key="9">
    <source>
        <dbReference type="SAM" id="Coils"/>
    </source>
</evidence>